<dbReference type="OrthoDB" id="3739381at2"/>
<name>A0A641AQZ4_9ACTN</name>
<dbReference type="Proteomes" id="UP001515100">
    <property type="component" value="Unassembled WGS sequence"/>
</dbReference>
<evidence type="ECO:0000313" key="1">
    <source>
        <dbReference type="EMBL" id="KAA1380526.1"/>
    </source>
</evidence>
<evidence type="ECO:0000313" key="2">
    <source>
        <dbReference type="Proteomes" id="UP001515100"/>
    </source>
</evidence>
<gene>
    <name evidence="1" type="ORF">ESP62_004940</name>
</gene>
<proteinExistence type="predicted"/>
<sequence length="231" mass="25283">MARTIYAPGLNAGGTRPRALAWVGRRFSPGWCLYWCLTQVFKVPGLGDYDHDGSADAEDYWKAAVARGKAVKSTNWRKFPPGVLLMWTGGRNDHGHAAYCLGNGEMVSTDLPTYGTVGRCSIDLPRRQWGLTLVGYVLVDGNGFTLTRETDDVDQEQDDKTVKLPKPVKYTVTKPGGLKGRAGPSDKGKVVWTVKEGHTVVAVAIVTGSSRKWAVNKNGTHYPLEHLVEKP</sequence>
<dbReference type="RefSeq" id="WP_129181077.1">
    <property type="nucleotide sequence ID" value="NZ_JAGIOG010000001.1"/>
</dbReference>
<keyword evidence="2" id="KW-1185">Reference proteome</keyword>
<reference evidence="1" key="1">
    <citation type="submission" date="2019-09" db="EMBL/GenBank/DDBJ databases">
        <authorList>
            <person name="Li J."/>
        </authorList>
    </citation>
    <scope>NUCLEOTIDE SEQUENCE [LARGE SCALE GENOMIC DNA]</scope>
    <source>
        <strain evidence="1">NRBC 14897</strain>
    </source>
</reference>
<protein>
    <recommendedName>
        <fullName evidence="3">CHAP domain-containing protein</fullName>
    </recommendedName>
</protein>
<comment type="caution">
    <text evidence="1">The sequence shown here is derived from an EMBL/GenBank/DDBJ whole genome shotgun (WGS) entry which is preliminary data.</text>
</comment>
<evidence type="ECO:0008006" key="3">
    <source>
        <dbReference type="Google" id="ProtNLM"/>
    </source>
</evidence>
<organism evidence="1 2">
    <name type="scientific">Aeromicrobium fastidiosum</name>
    <dbReference type="NCBI Taxonomy" id="52699"/>
    <lineage>
        <taxon>Bacteria</taxon>
        <taxon>Bacillati</taxon>
        <taxon>Actinomycetota</taxon>
        <taxon>Actinomycetes</taxon>
        <taxon>Propionibacteriales</taxon>
        <taxon>Nocardioidaceae</taxon>
        <taxon>Aeromicrobium</taxon>
    </lineage>
</organism>
<dbReference type="AlphaFoldDB" id="A0A641AQZ4"/>
<accession>A0A641AQZ4</accession>
<dbReference type="EMBL" id="SDPP02000001">
    <property type="protein sequence ID" value="KAA1380526.1"/>
    <property type="molecule type" value="Genomic_DNA"/>
</dbReference>